<proteinExistence type="predicted"/>
<evidence type="ECO:0000259" key="1">
    <source>
        <dbReference type="Pfam" id="PF06605"/>
    </source>
</evidence>
<evidence type="ECO:0000313" key="3">
    <source>
        <dbReference type="Proteomes" id="UP001597282"/>
    </source>
</evidence>
<dbReference type="Proteomes" id="UP001597282">
    <property type="component" value="Unassembled WGS sequence"/>
</dbReference>
<accession>A0ABW4C638</accession>
<dbReference type="NCBIfam" id="TIGR01665">
    <property type="entry name" value="put_anti_recept"/>
    <property type="match status" value="1"/>
</dbReference>
<reference evidence="3" key="1">
    <citation type="journal article" date="2019" name="Int. J. Syst. Evol. Microbiol.">
        <title>The Global Catalogue of Microorganisms (GCM) 10K type strain sequencing project: providing services to taxonomists for standard genome sequencing and annotation.</title>
        <authorList>
            <consortium name="The Broad Institute Genomics Platform"/>
            <consortium name="The Broad Institute Genome Sequencing Center for Infectious Disease"/>
            <person name="Wu L."/>
            <person name="Ma J."/>
        </authorList>
    </citation>
    <scope>NUCLEOTIDE SEQUENCE [LARGE SCALE GENOMIC DNA]</scope>
    <source>
        <strain evidence="3">S1</strain>
    </source>
</reference>
<protein>
    <submittedName>
        <fullName evidence="2">Phage tail spike protein</fullName>
    </submittedName>
</protein>
<evidence type="ECO:0000313" key="2">
    <source>
        <dbReference type="EMBL" id="MFD1425509.1"/>
    </source>
</evidence>
<gene>
    <name evidence="2" type="ORF">ACFQ4Y_00995</name>
</gene>
<organism evidence="2 3">
    <name type="scientific">Kroppenstedtia sanguinis</name>
    <dbReference type="NCBI Taxonomy" id="1380684"/>
    <lineage>
        <taxon>Bacteria</taxon>
        <taxon>Bacillati</taxon>
        <taxon>Bacillota</taxon>
        <taxon>Bacilli</taxon>
        <taxon>Bacillales</taxon>
        <taxon>Thermoactinomycetaceae</taxon>
        <taxon>Kroppenstedtia</taxon>
    </lineage>
</organism>
<dbReference type="InterPro" id="IPR010572">
    <property type="entry name" value="Tail_dom"/>
</dbReference>
<dbReference type="EMBL" id="JBHTNU010000001">
    <property type="protein sequence ID" value="MFD1425509.1"/>
    <property type="molecule type" value="Genomic_DNA"/>
</dbReference>
<dbReference type="RefSeq" id="WP_380162310.1">
    <property type="nucleotide sequence ID" value="NZ_JBHTNU010000001.1"/>
</dbReference>
<name>A0ABW4C638_9BACL</name>
<dbReference type="InterPro" id="IPR007119">
    <property type="entry name" value="Phage_tail_spike_N"/>
</dbReference>
<keyword evidence="3" id="KW-1185">Reference proteome</keyword>
<feature type="domain" description="Tail spike" evidence="1">
    <location>
        <begin position="122"/>
        <end position="407"/>
    </location>
</feature>
<comment type="caution">
    <text evidence="2">The sequence shown here is derived from an EMBL/GenBank/DDBJ whole genome shotgun (WGS) entry which is preliminary data.</text>
</comment>
<sequence length="757" mass="84983">MPRRHEVQQIPTQPDDRAASIIILDRDERRVATLGGRGAPVYEPIFRDAENEAISLTFRTKSDTEEAAHLKQRNFVAVEDPWEPSVFRLLEIVEVDQVSGDGEPELEVVCDDQALIELSGDYVDDIRLFGTTPDDALTRILGAAESRWKVGTVNLTGDGHTNIYHESVAEGLKKLSEAWGGIFRFRVTVDGARITGRYVDWFDPARWEDFTGVRWEKGKNLKSMKKSVISSDIATAIYPYGKGEELEGEERDPNLDPAYGRRISIEDVEWSVEKGDPVDKPKGQKWIGDPEALERWGYRNNGNGDLRHLFHVEVFEDEEEPANLIKLGWEKLQTLTQEWATYEAEIIDRSRDRQYAHESTKLGTAGILIDDSFNPPVEVKARVIGAEVDLNNKRNLKLTLGSFVPGVLDPVRRMERDLEKKVDQGAPITLLDTTVRNLKDRLRATVGYHYQSETMGDLWANGPYGDPETTSYLQIKGGMMAIADRWDPVAGEPDWRSFGTGSGFTADLITAGTLNAELINIESVSEEGERLVRLNDGFMNTYFDGTLTLRLGGYGMEIYDNDYRHPDPKYDIVGLFSLNWSSAPNDPPDVSSYRGVGVGTLKDHIRLSKIGWNDSKDGFDNIKTGFEVNFTGNYAWSGFNTTYFGDRRRGTQIDASPYKQPGESTATEPAVRLKADGDNYLFISMKKGVDSGGGTSYFTVYHFRGWVWSGSAWESKTIMEMFVGADGINVVLRVRNWSGGKAGWYYLSGEGNVPKDW</sequence>
<dbReference type="Pfam" id="PF06605">
    <property type="entry name" value="Prophage_tail"/>
    <property type="match status" value="1"/>
</dbReference>